<keyword evidence="8" id="KW-0346">Stress response</keyword>
<dbReference type="Pfam" id="PF00295">
    <property type="entry name" value="Glyco_hydro_28"/>
    <property type="match status" value="1"/>
</dbReference>
<dbReference type="FunFam" id="1.10.3210.10:FF:000001">
    <property type="entry name" value="GTP pyrophosphokinase RelA"/>
    <property type="match status" value="1"/>
</dbReference>
<dbReference type="SUPFAM" id="SSF55021">
    <property type="entry name" value="ACT-like"/>
    <property type="match status" value="1"/>
</dbReference>
<dbReference type="PROSITE" id="PS51831">
    <property type="entry name" value="HD"/>
    <property type="match status" value="1"/>
</dbReference>
<evidence type="ECO:0000256" key="10">
    <source>
        <dbReference type="ARBA" id="ARBA00023295"/>
    </source>
</evidence>
<comment type="subcellular location">
    <subcellularLocation>
        <location evidence="1">Secreted</location>
        <location evidence="1">Cell wall</location>
    </subcellularLocation>
</comment>
<evidence type="ECO:0000256" key="15">
    <source>
        <dbReference type="PROSITE-ProRule" id="PRU10052"/>
    </source>
</evidence>
<evidence type="ECO:0000256" key="13">
    <source>
        <dbReference type="ARBA" id="ARBA00075768"/>
    </source>
</evidence>
<keyword evidence="9" id="KW-0547">Nucleotide-binding</keyword>
<dbReference type="GO" id="GO:0015969">
    <property type="term" value="P:guanosine tetraphosphate metabolic process"/>
    <property type="evidence" value="ECO:0007669"/>
    <property type="project" value="InterPro"/>
</dbReference>
<evidence type="ECO:0000256" key="12">
    <source>
        <dbReference type="ARBA" id="ARBA00070102"/>
    </source>
</evidence>
<keyword evidence="11" id="KW-0961">Cell wall biogenesis/degradation</keyword>
<dbReference type="CDD" id="cd00077">
    <property type="entry name" value="HDc"/>
    <property type="match status" value="1"/>
</dbReference>
<feature type="domain" description="TGS" evidence="19">
    <location>
        <begin position="1000"/>
        <end position="1063"/>
    </location>
</feature>
<evidence type="ECO:0000256" key="6">
    <source>
        <dbReference type="ARBA" id="ARBA00022525"/>
    </source>
</evidence>
<dbReference type="Gramene" id="evm.model.01.406">
    <property type="protein sequence ID" value="cds.evm.model.01.406"/>
    <property type="gene ID" value="evm.TU.01.406"/>
</dbReference>
<keyword evidence="9" id="KW-0342">GTP-binding</keyword>
<evidence type="ECO:0000256" key="9">
    <source>
        <dbReference type="ARBA" id="ARBA00023134"/>
    </source>
</evidence>
<dbReference type="GO" id="GO:0005975">
    <property type="term" value="P:carbohydrate metabolic process"/>
    <property type="evidence" value="ECO:0007669"/>
    <property type="project" value="InterPro"/>
</dbReference>
<evidence type="ECO:0000259" key="18">
    <source>
        <dbReference type="PROSITE" id="PS51831"/>
    </source>
</evidence>
<dbReference type="SUPFAM" id="SSF51126">
    <property type="entry name" value="Pectin lyase-like"/>
    <property type="match status" value="1"/>
</dbReference>
<dbReference type="SUPFAM" id="SSF81271">
    <property type="entry name" value="TGS-like"/>
    <property type="match status" value="1"/>
</dbReference>
<keyword evidence="10 16" id="KW-0326">Glycosidase</keyword>
<dbReference type="Pfam" id="PF02824">
    <property type="entry name" value="TGS"/>
    <property type="match status" value="1"/>
</dbReference>
<dbReference type="Gene3D" id="3.30.460.10">
    <property type="entry name" value="Beta Polymerase, domain 2"/>
    <property type="match status" value="1"/>
</dbReference>
<dbReference type="SUPFAM" id="SSF109604">
    <property type="entry name" value="HD-domain/PDEase-like"/>
    <property type="match status" value="1"/>
</dbReference>
<evidence type="ECO:0000256" key="7">
    <source>
        <dbReference type="ARBA" id="ARBA00022801"/>
    </source>
</evidence>
<evidence type="ECO:0000256" key="1">
    <source>
        <dbReference type="ARBA" id="ARBA00004191"/>
    </source>
</evidence>
<dbReference type="InterPro" id="IPR012676">
    <property type="entry name" value="TGS-like"/>
</dbReference>
<dbReference type="InterPro" id="IPR006626">
    <property type="entry name" value="PbH1"/>
</dbReference>
<dbReference type="InterPro" id="IPR033655">
    <property type="entry name" value="TGS_RelA/SpoT"/>
</dbReference>
<keyword evidence="6" id="KW-0964">Secreted</keyword>
<dbReference type="SMART" id="SM00471">
    <property type="entry name" value="HDc"/>
    <property type="match status" value="1"/>
</dbReference>
<dbReference type="Pfam" id="PF04607">
    <property type="entry name" value="RelA_SpoT"/>
    <property type="match status" value="1"/>
</dbReference>
<evidence type="ECO:0000256" key="16">
    <source>
        <dbReference type="RuleBase" id="RU361169"/>
    </source>
</evidence>
<dbReference type="PANTHER" id="PTHR43061">
    <property type="entry name" value="GTP DIPHOSPHOKINASE RSH1, CHLOROPLASTIC-RELATED"/>
    <property type="match status" value="1"/>
</dbReference>
<dbReference type="InterPro" id="IPR012675">
    <property type="entry name" value="Beta-grasp_dom_sf"/>
</dbReference>
<evidence type="ECO:0000256" key="2">
    <source>
        <dbReference type="ARBA" id="ARBA00007476"/>
    </source>
</evidence>
<dbReference type="InterPro" id="IPR045865">
    <property type="entry name" value="ACT-like_dom_sf"/>
</dbReference>
<dbReference type="FunFam" id="3.10.20.30:FF:000002">
    <property type="entry name" value="GTP pyrophosphokinase (RelA/SpoT)"/>
    <property type="match status" value="1"/>
</dbReference>
<dbReference type="FunFam" id="2.160.20.10:FF:000004">
    <property type="entry name" value="Pectin lyase-like superfamily protein"/>
    <property type="match status" value="1"/>
</dbReference>
<dbReference type="SMART" id="SM00954">
    <property type="entry name" value="RelA_SpoT"/>
    <property type="match status" value="1"/>
</dbReference>
<evidence type="ECO:0000256" key="5">
    <source>
        <dbReference type="ARBA" id="ARBA00022512"/>
    </source>
</evidence>
<dbReference type="GO" id="GO:0004650">
    <property type="term" value="F:polygalacturonase activity"/>
    <property type="evidence" value="ECO:0007669"/>
    <property type="project" value="InterPro"/>
</dbReference>
<evidence type="ECO:0000256" key="17">
    <source>
        <dbReference type="SAM" id="MobiDB-lite"/>
    </source>
</evidence>
<dbReference type="SMART" id="SM00710">
    <property type="entry name" value="PbH1"/>
    <property type="match status" value="5"/>
</dbReference>
<dbReference type="InterPro" id="IPR003607">
    <property type="entry name" value="HD/PDEase_dom"/>
</dbReference>
<organism evidence="20 21">
    <name type="scientific">Cannabis sativa</name>
    <name type="common">Hemp</name>
    <name type="synonym">Marijuana</name>
    <dbReference type="NCBI Taxonomy" id="3483"/>
    <lineage>
        <taxon>Eukaryota</taxon>
        <taxon>Viridiplantae</taxon>
        <taxon>Streptophyta</taxon>
        <taxon>Embryophyta</taxon>
        <taxon>Tracheophyta</taxon>
        <taxon>Spermatophyta</taxon>
        <taxon>Magnoliopsida</taxon>
        <taxon>eudicotyledons</taxon>
        <taxon>Gunneridae</taxon>
        <taxon>Pentapetalae</taxon>
        <taxon>rosids</taxon>
        <taxon>fabids</taxon>
        <taxon>Rosales</taxon>
        <taxon>Cannabaceae</taxon>
        <taxon>Cannabis</taxon>
    </lineage>
</organism>
<evidence type="ECO:0000259" key="19">
    <source>
        <dbReference type="PROSITE" id="PS51880"/>
    </source>
</evidence>
<evidence type="ECO:0000256" key="8">
    <source>
        <dbReference type="ARBA" id="ARBA00023016"/>
    </source>
</evidence>
<dbReference type="GO" id="GO:0005525">
    <property type="term" value="F:GTP binding"/>
    <property type="evidence" value="ECO:0007669"/>
    <property type="project" value="UniProtKB-KW"/>
</dbReference>
<dbReference type="InterPro" id="IPR043519">
    <property type="entry name" value="NT_sf"/>
</dbReference>
<comment type="similarity">
    <text evidence="2">Belongs to the RelA/SpoT family.</text>
</comment>
<dbReference type="Proteomes" id="UP000596661">
    <property type="component" value="Chromosome 1"/>
</dbReference>
<dbReference type="Pfam" id="PF13328">
    <property type="entry name" value="HD_4"/>
    <property type="match status" value="1"/>
</dbReference>
<dbReference type="EnsemblPlants" id="evm.model.01.406">
    <property type="protein sequence ID" value="cds.evm.model.01.406"/>
    <property type="gene ID" value="evm.TU.01.406"/>
</dbReference>
<protein>
    <recommendedName>
        <fullName evidence="12">Putative GTP diphosphokinase RSH1, chloroplastic</fullName>
        <ecNumber evidence="4">2.7.6.5</ecNumber>
    </recommendedName>
    <alternativeName>
        <fullName evidence="13">RelA/SpoT homolog 1</fullName>
    </alternativeName>
    <alternativeName>
        <fullName evidence="14">ppGpp synthetase RSH1</fullName>
    </alternativeName>
</protein>
<dbReference type="OMA" id="INISRMM"/>
<dbReference type="InterPro" id="IPR006674">
    <property type="entry name" value="HD_domain"/>
</dbReference>
<keyword evidence="21" id="KW-1185">Reference proteome</keyword>
<dbReference type="CDD" id="cd01668">
    <property type="entry name" value="TGS_RSH"/>
    <property type="match status" value="1"/>
</dbReference>
<reference evidence="20" key="1">
    <citation type="submission" date="2018-11" db="EMBL/GenBank/DDBJ databases">
        <authorList>
            <person name="Grassa J C."/>
        </authorList>
    </citation>
    <scope>NUCLEOTIDE SEQUENCE [LARGE SCALE GENOMIC DNA]</scope>
</reference>
<dbReference type="GO" id="GO:0008728">
    <property type="term" value="F:GTP diphosphokinase activity"/>
    <property type="evidence" value="ECO:0007669"/>
    <property type="project" value="UniProtKB-EC"/>
</dbReference>
<evidence type="ECO:0000313" key="21">
    <source>
        <dbReference type="Proteomes" id="UP000596661"/>
    </source>
</evidence>
<dbReference type="InterPro" id="IPR004095">
    <property type="entry name" value="TGS"/>
</dbReference>
<dbReference type="EMBL" id="UZAU01000011">
    <property type="status" value="NOT_ANNOTATED_CDS"/>
    <property type="molecule type" value="Genomic_DNA"/>
</dbReference>
<comment type="similarity">
    <text evidence="3 16">Belongs to the glycosyl hydrolase 28 family.</text>
</comment>
<dbReference type="EC" id="2.7.6.5" evidence="4"/>
<feature type="compositionally biased region" description="Basic and acidic residues" evidence="17">
    <location>
        <begin position="48"/>
        <end position="66"/>
    </location>
</feature>
<evidence type="ECO:0000256" key="4">
    <source>
        <dbReference type="ARBA" id="ARBA00013251"/>
    </source>
</evidence>
<dbReference type="PANTHER" id="PTHR43061:SF1">
    <property type="entry name" value="GTP DIPHOSPHOKINASE RSH1, CHLOROPLASTIC-RELATED"/>
    <property type="match status" value="1"/>
</dbReference>
<keyword evidence="7 16" id="KW-0378">Hydrolase</keyword>
<accession>A0A803NNZ8</accession>
<keyword evidence="5" id="KW-0134">Cell wall</keyword>
<proteinExistence type="inferred from homology"/>
<dbReference type="SUPFAM" id="SSF81301">
    <property type="entry name" value="Nucleotidyltransferase"/>
    <property type="match status" value="1"/>
</dbReference>
<evidence type="ECO:0000256" key="11">
    <source>
        <dbReference type="ARBA" id="ARBA00023316"/>
    </source>
</evidence>
<dbReference type="GO" id="GO:0071555">
    <property type="term" value="P:cell wall organization"/>
    <property type="evidence" value="ECO:0007669"/>
    <property type="project" value="UniProtKB-KW"/>
</dbReference>
<dbReference type="InterPro" id="IPR012334">
    <property type="entry name" value="Pectin_lyas_fold"/>
</dbReference>
<reference evidence="20" key="2">
    <citation type="submission" date="2021-03" db="UniProtKB">
        <authorList>
            <consortium name="EnsemblPlants"/>
        </authorList>
    </citation>
    <scope>IDENTIFICATION</scope>
</reference>
<dbReference type="CDD" id="cd05399">
    <property type="entry name" value="NT_Rel-Spo_like"/>
    <property type="match status" value="1"/>
</dbReference>
<evidence type="ECO:0000256" key="3">
    <source>
        <dbReference type="ARBA" id="ARBA00008834"/>
    </source>
</evidence>
<dbReference type="Gene3D" id="2.160.20.10">
    <property type="entry name" value="Single-stranded right-handed beta-helix, Pectin lyase-like"/>
    <property type="match status" value="1"/>
</dbReference>
<dbReference type="PROSITE" id="PS51880">
    <property type="entry name" value="TGS"/>
    <property type="match status" value="1"/>
</dbReference>
<dbReference type="InterPro" id="IPR000743">
    <property type="entry name" value="Glyco_hydro_28"/>
</dbReference>
<feature type="active site" evidence="15">
    <location>
        <position position="345"/>
    </location>
</feature>
<sequence>MDKTTRIRRIEMVGIVLLLSFGWLICYAVGEKFHDPALIGNLRRVLADSKSDGDSKSSDGDSKSSDGKSPSSSGDNKASDAESPSSSGDGKAADAESPSSSGDGKASDAEAPSGDDKAPAAGGASGGDVFDVTKYGAVSGEKNNVQAFMKTWVAACKQGTGKARIVIPAGTFLVGPVVFQGPCKASPIVVEVQGTVKATTDVSEYSSPEWFSFEQITGLLITGKGTFDGQGPKVWKFNDCDTNPDCQHLAASFKFTDVKNAVVDGITSLDSKWFHFFVYRSSNFTFQNVLVTAPGDSPNTDGIHLSSATGVKILKTTIKTGDDCIAIVQDTHDVLVDGVTCGPGHGISIGSLGKWPADKGSTGIVVQNSIINGATNGARIKTWAGPTSGEASNIVFENIQMTNVKNPIIIDQNYGKYKDTPSKWKLSDIHFRKIKGTSASKVAVSLGCSSANPCDTVEMADIDLTFKGGEAQSVCANAKVKQGGTVKPVPCSTTVSLECVNICKLPKGDGSGRYDCNFLSCAWKAPRVLTGFLASTAHPPTCSLLSYARNGRRTRINFMSESSTICGWYGGETSDFSHRNLIRSSILHVACKRWKLLCSSSLTSNVIDEVSPERLWEDLRPTISYLPPIELDLVHNALKLAFEAHDGQKRRSGEPFIIHPVEVARILGELELDWESIAAGLLHDTVEDTNVVTFERIEEEFGSTVRRIVEGETKVSKLGKLKCKNESDTVQDVKADDLRQMFLAMTEEVRVIIVKLADRLHNMRTLSHMPPHKQFSIARETLQVFAPLAKLLGMYQIKSELENLSFMYTNPEDYAKIKRRVADLYKEHEKELEGADKILTKRLEDDQFLNLMTAKTEVCTVFKEPYSIYKSVLKSKGSINEVNQIAQIVIKPKTCVGVGPLCAPQQICYHVLGLVHGIWTPIPRSMKDYIATPKPNGYQSLHTTVIPFLYESMFRIEVQIRTEEMNLIAERGIAAHYSGKVFVTGLVGHAKPNGRSSRGKTVCLNNANIALRIKNLPKGATVIDYAYMIHTDIGNKMVAAKVNGNFVAPMHVLSNAEVVEIITYNALSGKSAFQRHKQWLQHAKTRSARHKIMKFLREQAALSAAEITSDTVNDFTADSEEESEAEELSDTPKGYRPVWNKFLAKIVEMSSQGNESKASLQNENGSAWVPKVNGKHNKHVKSVSLNVKGELSQGINISRMMQANIPTYKEVLPGLESWLSSKIASWHNVEGHSIHWLFVVSIDRRGMMAEVTTTLSAAGITIYSCVAEIDGGRGMAVMLFHVECSTENLVNACSSIDIILGVLGWSTGCSWSSSTDNPDILEC</sequence>
<dbReference type="Gene3D" id="1.10.3210.10">
    <property type="entry name" value="Hypothetical protein af1432"/>
    <property type="match status" value="1"/>
</dbReference>
<feature type="domain" description="HD" evidence="18">
    <location>
        <begin position="656"/>
        <end position="763"/>
    </location>
</feature>
<dbReference type="InterPro" id="IPR011050">
    <property type="entry name" value="Pectin_lyase_fold/virulence"/>
</dbReference>
<dbReference type="InterPro" id="IPR007685">
    <property type="entry name" value="RelA_SpoT"/>
</dbReference>
<dbReference type="Gene3D" id="3.10.20.30">
    <property type="match status" value="1"/>
</dbReference>
<evidence type="ECO:0000313" key="20">
    <source>
        <dbReference type="EnsemblPlants" id="cds.evm.model.01.406"/>
    </source>
</evidence>
<evidence type="ECO:0000256" key="14">
    <source>
        <dbReference type="ARBA" id="ARBA00082153"/>
    </source>
</evidence>
<feature type="region of interest" description="Disordered" evidence="17">
    <location>
        <begin position="48"/>
        <end position="125"/>
    </location>
</feature>
<dbReference type="PROSITE" id="PS00502">
    <property type="entry name" value="POLYGALACTURONASE"/>
    <property type="match status" value="1"/>
</dbReference>
<name>A0A803NNZ8_CANSA</name>